<evidence type="ECO:0000313" key="2">
    <source>
        <dbReference type="Proteomes" id="UP000004508"/>
    </source>
</evidence>
<gene>
    <name evidence="1" type="ORF">Krac_7754</name>
</gene>
<keyword evidence="2" id="KW-1185">Reference proteome</keyword>
<evidence type="ECO:0000313" key="1">
    <source>
        <dbReference type="EMBL" id="EFH86455.1"/>
    </source>
</evidence>
<reference evidence="1 2" key="1">
    <citation type="journal article" date="2011" name="Stand. Genomic Sci.">
        <title>Non-contiguous finished genome sequence and contextual data of the filamentous soil bacterium Ktedonobacter racemifer type strain (SOSP1-21).</title>
        <authorList>
            <person name="Chang Y.J."/>
            <person name="Land M."/>
            <person name="Hauser L."/>
            <person name="Chertkov O."/>
            <person name="Del Rio T.G."/>
            <person name="Nolan M."/>
            <person name="Copeland A."/>
            <person name="Tice H."/>
            <person name="Cheng J.F."/>
            <person name="Lucas S."/>
            <person name="Han C."/>
            <person name="Goodwin L."/>
            <person name="Pitluck S."/>
            <person name="Ivanova N."/>
            <person name="Ovchinikova G."/>
            <person name="Pati A."/>
            <person name="Chen A."/>
            <person name="Palaniappan K."/>
            <person name="Mavromatis K."/>
            <person name="Liolios K."/>
            <person name="Brettin T."/>
            <person name="Fiebig A."/>
            <person name="Rohde M."/>
            <person name="Abt B."/>
            <person name="Goker M."/>
            <person name="Detter J.C."/>
            <person name="Woyke T."/>
            <person name="Bristow J."/>
            <person name="Eisen J.A."/>
            <person name="Markowitz V."/>
            <person name="Hugenholtz P."/>
            <person name="Kyrpides N.C."/>
            <person name="Klenk H.P."/>
            <person name="Lapidus A."/>
        </authorList>
    </citation>
    <scope>NUCLEOTIDE SEQUENCE [LARGE SCALE GENOMIC DNA]</scope>
    <source>
        <strain evidence="2">DSM 44963</strain>
    </source>
</reference>
<dbReference type="AlphaFoldDB" id="D6TL05"/>
<comment type="caution">
    <text evidence="1">The sequence shown here is derived from an EMBL/GenBank/DDBJ whole genome shotgun (WGS) entry which is preliminary data.</text>
</comment>
<dbReference type="OrthoDB" id="43980at2"/>
<sequence length="270" mass="30737">MKQEELTAWGCLHTFEYEKGSSIIDMPYLQPAELEAIFPELIALLQDELGDDLRGILATGSYIHGTPGPTSDLDVHVVIASPRRRRKNIMFKGLEIEMFLNPAEQIRCYMAEDKERGIDQHMFAFGRAIYDPHGVIAELQREAHQLWEAGPPRLPVDRTWYPRYILADLLRDIEDLDGDEEASYLLIAHTVESILHTHYTLHHRWPAKPKRLLSHLASWDAETAALARNTLKPGTLTTQRQALRQLAEHVLAPIGGLMPLEWSIEWGPLG</sequence>
<dbReference type="Gene3D" id="3.30.460.10">
    <property type="entry name" value="Beta Polymerase, domain 2"/>
    <property type="match status" value="1"/>
</dbReference>
<evidence type="ECO:0008006" key="3">
    <source>
        <dbReference type="Google" id="ProtNLM"/>
    </source>
</evidence>
<dbReference type="EMBL" id="ADVG01000002">
    <property type="protein sequence ID" value="EFH86455.1"/>
    <property type="molecule type" value="Genomic_DNA"/>
</dbReference>
<dbReference type="InterPro" id="IPR043519">
    <property type="entry name" value="NT_sf"/>
</dbReference>
<proteinExistence type="predicted"/>
<protein>
    <recommendedName>
        <fullName evidence="3">DNA polymerase beta domain protein region</fullName>
    </recommendedName>
</protein>
<dbReference type="InParanoid" id="D6TL05"/>
<dbReference type="Proteomes" id="UP000004508">
    <property type="component" value="Unassembled WGS sequence"/>
</dbReference>
<organism evidence="1 2">
    <name type="scientific">Ktedonobacter racemifer DSM 44963</name>
    <dbReference type="NCBI Taxonomy" id="485913"/>
    <lineage>
        <taxon>Bacteria</taxon>
        <taxon>Bacillati</taxon>
        <taxon>Chloroflexota</taxon>
        <taxon>Ktedonobacteria</taxon>
        <taxon>Ktedonobacterales</taxon>
        <taxon>Ktedonobacteraceae</taxon>
        <taxon>Ktedonobacter</taxon>
    </lineage>
</organism>
<name>D6TL05_KTERA</name>
<dbReference type="SUPFAM" id="SSF81301">
    <property type="entry name" value="Nucleotidyltransferase"/>
    <property type="match status" value="1"/>
</dbReference>
<dbReference type="STRING" id="485913.Krac_7754"/>
<dbReference type="eggNOG" id="COG1708">
    <property type="taxonomic scope" value="Bacteria"/>
</dbReference>
<accession>D6TL05</accession>